<reference evidence="7 8" key="1">
    <citation type="submission" date="2014-02" db="EMBL/GenBank/DDBJ databases">
        <title>Expanding our view of genomic diversity in Candidatus Accumulibacter clades.</title>
        <authorList>
            <person name="Skennerton C.T."/>
            <person name="Barr J.J."/>
            <person name="Slater F.R."/>
            <person name="Bond P.L."/>
            <person name="Tyson G.W."/>
        </authorList>
    </citation>
    <scope>NUCLEOTIDE SEQUENCE [LARGE SCALE GENOMIC DNA]</scope>
    <source>
        <strain evidence="8">BA-92</strain>
    </source>
</reference>
<evidence type="ECO:0000256" key="6">
    <source>
        <dbReference type="ARBA" id="ARBA00024207"/>
    </source>
</evidence>
<protein>
    <recommendedName>
        <fullName evidence="9">DUF86 domain-containing protein</fullName>
    </recommendedName>
</protein>
<comment type="similarity">
    <text evidence="6">Belongs to the HepT RNase toxin family.</text>
</comment>
<keyword evidence="3" id="KW-0540">Nuclease</keyword>
<evidence type="ECO:0000313" key="8">
    <source>
        <dbReference type="Proteomes" id="UP000021816"/>
    </source>
</evidence>
<dbReference type="STRING" id="1454003.AW10_02295"/>
<accession>A0A011PRE1</accession>
<keyword evidence="2" id="KW-1277">Toxin-antitoxin system</keyword>
<dbReference type="GO" id="GO:0110001">
    <property type="term" value="C:toxin-antitoxin complex"/>
    <property type="evidence" value="ECO:0007669"/>
    <property type="project" value="InterPro"/>
</dbReference>
<sequence length="112" mass="12340">MSPDDRWRLQHMIEAAESAQNFIAGRQRADLNGDRMLVFAIVRAIEIVGEAASKISEETRSAHGAIPWKAIIGMRNRLVHAYFDIDASVVWATVTEELPALLGQLQALVAGD</sequence>
<evidence type="ECO:0000256" key="4">
    <source>
        <dbReference type="ARBA" id="ARBA00022741"/>
    </source>
</evidence>
<dbReference type="GO" id="GO:0000166">
    <property type="term" value="F:nucleotide binding"/>
    <property type="evidence" value="ECO:0007669"/>
    <property type="project" value="UniProtKB-KW"/>
</dbReference>
<gene>
    <name evidence="7" type="ORF">AW10_02295</name>
</gene>
<dbReference type="Gene3D" id="1.20.120.580">
    <property type="entry name" value="bsu32300-like"/>
    <property type="match status" value="1"/>
</dbReference>
<dbReference type="Proteomes" id="UP000021816">
    <property type="component" value="Unassembled WGS sequence"/>
</dbReference>
<evidence type="ECO:0000256" key="3">
    <source>
        <dbReference type="ARBA" id="ARBA00022722"/>
    </source>
</evidence>
<keyword evidence="1" id="KW-0597">Phosphoprotein</keyword>
<dbReference type="AlphaFoldDB" id="A0A011PRE1"/>
<comment type="caution">
    <text evidence="7">The sequence shown here is derived from an EMBL/GenBank/DDBJ whole genome shotgun (WGS) entry which is preliminary data.</text>
</comment>
<dbReference type="InterPro" id="IPR008201">
    <property type="entry name" value="HepT-like"/>
</dbReference>
<dbReference type="GO" id="GO:0016787">
    <property type="term" value="F:hydrolase activity"/>
    <property type="evidence" value="ECO:0007669"/>
    <property type="project" value="UniProtKB-KW"/>
</dbReference>
<evidence type="ECO:0000256" key="5">
    <source>
        <dbReference type="ARBA" id="ARBA00022801"/>
    </source>
</evidence>
<dbReference type="PANTHER" id="PTHR34139">
    <property type="entry name" value="UPF0331 PROTEIN MJ0127"/>
    <property type="match status" value="1"/>
</dbReference>
<dbReference type="Pfam" id="PF01934">
    <property type="entry name" value="HepT-like"/>
    <property type="match status" value="1"/>
</dbReference>
<evidence type="ECO:0000256" key="2">
    <source>
        <dbReference type="ARBA" id="ARBA00022649"/>
    </source>
</evidence>
<dbReference type="EMBL" id="JEMX01000052">
    <property type="protein sequence ID" value="EXI79562.1"/>
    <property type="molecule type" value="Genomic_DNA"/>
</dbReference>
<dbReference type="InterPro" id="IPR037038">
    <property type="entry name" value="HepT-like_sf"/>
</dbReference>
<keyword evidence="4" id="KW-0547">Nucleotide-binding</keyword>
<evidence type="ECO:0000313" key="7">
    <source>
        <dbReference type="EMBL" id="EXI79562.1"/>
    </source>
</evidence>
<proteinExistence type="inferred from homology"/>
<organism evidence="7 8">
    <name type="scientific">Candidatus Accumulibacter appositus</name>
    <dbReference type="NCBI Taxonomy" id="1454003"/>
    <lineage>
        <taxon>Bacteria</taxon>
        <taxon>Pseudomonadati</taxon>
        <taxon>Pseudomonadota</taxon>
        <taxon>Betaproteobacteria</taxon>
        <taxon>Candidatus Accumulibacter</taxon>
    </lineage>
</organism>
<evidence type="ECO:0000256" key="1">
    <source>
        <dbReference type="ARBA" id="ARBA00022553"/>
    </source>
</evidence>
<dbReference type="PANTHER" id="PTHR34139:SF1">
    <property type="entry name" value="RNASE MJ1380-RELATED"/>
    <property type="match status" value="1"/>
</dbReference>
<name>A0A011PRE1_9PROT</name>
<dbReference type="InterPro" id="IPR051813">
    <property type="entry name" value="HepT_RNase_toxin"/>
</dbReference>
<evidence type="ECO:0008006" key="9">
    <source>
        <dbReference type="Google" id="ProtNLM"/>
    </source>
</evidence>
<dbReference type="PATRIC" id="fig|1454003.3.peg.2342"/>
<keyword evidence="5" id="KW-0378">Hydrolase</keyword>
<dbReference type="GO" id="GO:0004540">
    <property type="term" value="F:RNA nuclease activity"/>
    <property type="evidence" value="ECO:0007669"/>
    <property type="project" value="InterPro"/>
</dbReference>